<sequence length="86" mass="9563">MAHLGSLNSVRCLFINLHNKNCILVDKKRQICYVGCQLRLTAELIFHWAVTAKQIASSARLVSGLNAICGGFKELSLSCDRVHHQV</sequence>
<reference evidence="1 2" key="1">
    <citation type="journal article" date="2019" name="J Genomics">
        <title>The Draft Genome of a Hydrogen-producing Cyanobacterium, Arthrospira platensis NIES-46.</title>
        <authorList>
            <person name="Suzuki S."/>
            <person name="Yamaguchi H."/>
            <person name="Kawachi M."/>
        </authorList>
    </citation>
    <scope>NUCLEOTIDE SEQUENCE [LARGE SCALE GENOMIC DNA]</scope>
    <source>
        <strain evidence="1 2">NIES-46</strain>
    </source>
</reference>
<organism evidence="1 2">
    <name type="scientific">Limnospira platensis NIES-46</name>
    <dbReference type="NCBI Taxonomy" id="1236695"/>
    <lineage>
        <taxon>Bacteria</taxon>
        <taxon>Bacillati</taxon>
        <taxon>Cyanobacteriota</taxon>
        <taxon>Cyanophyceae</taxon>
        <taxon>Oscillatoriophycideae</taxon>
        <taxon>Oscillatoriales</taxon>
        <taxon>Sirenicapillariaceae</taxon>
        <taxon>Limnospira</taxon>
    </lineage>
</organism>
<comment type="caution">
    <text evidence="1">The sequence shown here is derived from an EMBL/GenBank/DDBJ whole genome shotgun (WGS) entry which is preliminary data.</text>
</comment>
<evidence type="ECO:0000313" key="1">
    <source>
        <dbReference type="EMBL" id="GCE92059.1"/>
    </source>
</evidence>
<proteinExistence type="predicted"/>
<name>A0A5M3T3I1_LIMPL</name>
<evidence type="ECO:0000313" key="2">
    <source>
        <dbReference type="Proteomes" id="UP000326169"/>
    </source>
</evidence>
<protein>
    <submittedName>
        <fullName evidence="1">Uncharacterized protein</fullName>
    </submittedName>
</protein>
<keyword evidence="2" id="KW-1185">Reference proteome</keyword>
<accession>A0A5M3T3I1</accession>
<dbReference type="EMBL" id="BIMW01000001">
    <property type="protein sequence ID" value="GCE92059.1"/>
    <property type="molecule type" value="Genomic_DNA"/>
</dbReference>
<dbReference type="Proteomes" id="UP000326169">
    <property type="component" value="Unassembled WGS sequence"/>
</dbReference>
<gene>
    <name evidence="1" type="ORF">NIES46_00940</name>
</gene>